<evidence type="ECO:0000313" key="2">
    <source>
        <dbReference type="Proteomes" id="UP001290861"/>
    </source>
</evidence>
<reference evidence="1 2" key="1">
    <citation type="journal article" date="2024" name="Appl. Environ. Microbiol.">
        <title>Pontiella agarivorans sp. nov., a novel marine anaerobic bacterium capable of degrading macroalgal polysaccharides and fixing nitrogen.</title>
        <authorList>
            <person name="Liu N."/>
            <person name="Kivenson V."/>
            <person name="Peng X."/>
            <person name="Cui Z."/>
            <person name="Lankiewicz T.S."/>
            <person name="Gosselin K.M."/>
            <person name="English C.J."/>
            <person name="Blair E.M."/>
            <person name="O'Malley M.A."/>
            <person name="Valentine D.L."/>
        </authorList>
    </citation>
    <scope>NUCLEOTIDE SEQUENCE [LARGE SCALE GENOMIC DNA]</scope>
    <source>
        <strain evidence="1 2">NLcol2</strain>
    </source>
</reference>
<evidence type="ECO:0000313" key="1">
    <source>
        <dbReference type="EMBL" id="MDZ8117677.1"/>
    </source>
</evidence>
<organism evidence="1 2">
    <name type="scientific">Pontiella agarivorans</name>
    <dbReference type="NCBI Taxonomy" id="3038953"/>
    <lineage>
        <taxon>Bacteria</taxon>
        <taxon>Pseudomonadati</taxon>
        <taxon>Kiritimatiellota</taxon>
        <taxon>Kiritimatiellia</taxon>
        <taxon>Kiritimatiellales</taxon>
        <taxon>Pontiellaceae</taxon>
        <taxon>Pontiella</taxon>
    </lineage>
</organism>
<dbReference type="EMBL" id="JARVCO010000002">
    <property type="protein sequence ID" value="MDZ8117677.1"/>
    <property type="molecule type" value="Genomic_DNA"/>
</dbReference>
<accession>A0ABU5MU50</accession>
<proteinExistence type="predicted"/>
<gene>
    <name evidence="1" type="ORF">P9H32_03480</name>
</gene>
<dbReference type="SUPFAM" id="SSF53756">
    <property type="entry name" value="UDP-Glycosyltransferase/glycogen phosphorylase"/>
    <property type="match status" value="1"/>
</dbReference>
<keyword evidence="2" id="KW-1185">Reference proteome</keyword>
<name>A0ABU5MU50_9BACT</name>
<protein>
    <submittedName>
        <fullName evidence="1">Uncharacterized protein</fullName>
    </submittedName>
</protein>
<dbReference type="Gene3D" id="3.40.50.2000">
    <property type="entry name" value="Glycogen Phosphorylase B"/>
    <property type="match status" value="2"/>
</dbReference>
<dbReference type="RefSeq" id="WP_322607476.1">
    <property type="nucleotide sequence ID" value="NZ_JARVCO010000002.1"/>
</dbReference>
<comment type="caution">
    <text evidence="1">The sequence shown here is derived from an EMBL/GenBank/DDBJ whole genome shotgun (WGS) entry which is preliminary data.</text>
</comment>
<sequence length="472" mass="52976">MNKLAVAVIHYHLRPGGVTRVIERAVESLNDRIDFFCISGEATSEDAQLFPISGTFQPLEYSNAADFPTPEKSVKELRQLARNHFGRDPDIWHIHNHALGKNGFMPQLVWTLAGAGCRLLLQPHDFAEDGRAANYKLLTEALGENLNQILYPDAEHIVYAPINFRDKSFLENIGLSNVRELPNSVTAHEASPLGKTTRTIVYPARAIRRKNLGEFLLWSLLAPEGYLFQSTLAPQNPKWQVYYDEWVKFAEELNLPVEFDAGRKHDFSELVHNADALMTTSIQEGFGLAFLEPWLEGKNLIGRRLPEITTDFETEGLNLSGLYESLPVPLAWAGETTFFQTLEKAMREMYTAYSKPWNPAILAEAESALVKNGTVDFGILDEALQRNVIRHLAAHPEDRKQLPPLPLTPAAGVIEINRSIAESHYSQAAYANRLLELYQDLAAAEPGDITSGHAPALLDQFLKPERFNLLRT</sequence>
<dbReference type="Proteomes" id="UP001290861">
    <property type="component" value="Unassembled WGS sequence"/>
</dbReference>